<name>A4RXE9_OSTLU</name>
<feature type="region of interest" description="Disordered" evidence="1">
    <location>
        <begin position="1717"/>
        <end position="1803"/>
    </location>
</feature>
<dbReference type="OrthoDB" id="515354at2759"/>
<feature type="region of interest" description="Disordered" evidence="1">
    <location>
        <begin position="1235"/>
        <end position="1334"/>
    </location>
</feature>
<feature type="compositionally biased region" description="Basic and acidic residues" evidence="1">
    <location>
        <begin position="1300"/>
        <end position="1325"/>
    </location>
</feature>
<dbReference type="HOGENOM" id="CLU_238047_0_0_1"/>
<organism evidence="2 3">
    <name type="scientific">Ostreococcus lucimarinus (strain CCE9901)</name>
    <dbReference type="NCBI Taxonomy" id="436017"/>
    <lineage>
        <taxon>Eukaryota</taxon>
        <taxon>Viridiplantae</taxon>
        <taxon>Chlorophyta</taxon>
        <taxon>Mamiellophyceae</taxon>
        <taxon>Mamiellales</taxon>
        <taxon>Bathycoccaceae</taxon>
        <taxon>Ostreococcus</taxon>
    </lineage>
</organism>
<dbReference type="EMBL" id="CP000585">
    <property type="protein sequence ID" value="ABO96030.1"/>
    <property type="molecule type" value="Genomic_DNA"/>
</dbReference>
<accession>A4RXE9</accession>
<evidence type="ECO:0000313" key="2">
    <source>
        <dbReference type="EMBL" id="ABO96030.1"/>
    </source>
</evidence>
<feature type="compositionally biased region" description="Low complexity" evidence="1">
    <location>
        <begin position="625"/>
        <end position="637"/>
    </location>
</feature>
<feature type="region of interest" description="Disordered" evidence="1">
    <location>
        <begin position="476"/>
        <end position="514"/>
    </location>
</feature>
<feature type="compositionally biased region" description="Low complexity" evidence="1">
    <location>
        <begin position="596"/>
        <end position="615"/>
    </location>
</feature>
<feature type="compositionally biased region" description="Low complexity" evidence="1">
    <location>
        <begin position="1766"/>
        <end position="1794"/>
    </location>
</feature>
<gene>
    <name evidence="2" type="ORF">OSTLU_15396</name>
</gene>
<feature type="region of interest" description="Disordered" evidence="1">
    <location>
        <begin position="1358"/>
        <end position="1390"/>
    </location>
</feature>
<feature type="region of interest" description="Disordered" evidence="1">
    <location>
        <begin position="421"/>
        <end position="450"/>
    </location>
</feature>
<dbReference type="GeneID" id="5001922"/>
<feature type="region of interest" description="Disordered" evidence="1">
    <location>
        <begin position="554"/>
        <end position="679"/>
    </location>
</feature>
<dbReference type="Proteomes" id="UP000001568">
    <property type="component" value="Chromosome 5"/>
</dbReference>
<protein>
    <recommendedName>
        <fullName evidence="4">Nucleoporin Nup159/Nup146 N-terminal domain-containing protein</fullName>
    </recommendedName>
</protein>
<sequence length="1803" mass="182101">MARARRGDDGEPRVGALVFATVGSARVGADDDEIARAGHANALAVSGKYGYLVHARGTTARVLRTSEVAREVEGWRAREAPASERRLDGDCVDACARSDGGDVIEIVSMTPDERAFATCDRRGRVEFYAAKDSSDGKARGEKFGEMTLEAPVRAVKWCANSASFIALTGDALMYVEAVGKEPKEIATNVTCVSARANGTLAWASGNVISIASSVDPAQTVKETIEISPFHDPEDSVEIDGVYVHSADKILFTSRSVEDPADCSLAVLKKVDGNWVCTRLESAFDIDSEVVDLTGPVLDASAFSPWNVVFATHRKAWDNQLLTLQITRDADPCVLEVEDDRCSASVPMTEDDENNYVTGLGLDLTGAGGTMLNPQDKSAPELAKGPAIVFSTTDGRITILKCANLDTEEARIGAQSIQTQLTLPTDSPPAMIQAGSSPTLTPAKPSFGFGSAPPATPTLAFTASSPAATAASTPAFSFKPTETSATPVASTPTFSFKPPEATATPPPASTPAFSFKPAEAASTPAFSFKPAEAASTPAFSFKPAEAASTPAFSFKPAEAASTPPPASTSAFSFKPPEPAKTPLASSTPAFSFKSPEPLAFPTASPASAPAFSFKSPEPAKPPVSPTPVVSQPTSSPKPIETVKPIESVSLQSVAPTPPRTTPPPKPATQSAAAPQSPVEKGMELLKRLSIGEIDVDTAQLELKGLILDSTPTKSTKKDWSVSMAKFTPIDTTRSPGVNLQSSPLPSWGKKLEDIRRSKEQASSEADGLKAIEDDMASVIAEVGAMLEDVTSVTKSLSGEISDGLMPGKADIAKIEQSSASAKTTIESLLDGSNQLRSRLNELWAANASDETLRSELESLISAACEEIDENSNVDDTRELSPALKDVQDNMHKDMRTVLEMAADLEASVERLEAAKREANRPKPKTIIRSGLIASKVDTSASFTAQMNGIVKAINTQAAVIEAQAEKLDTLLARVQEEDAPRVSKIKSTLPKENTPPIPAKPLNVTAKKAVEPERSAEPLMLKTPVSKIVVADEGLGDDLETVIMSRIASTRITTVKKTTPPKPKQISPIKPAAIEKKPAPLAASQPELAKPSAPAMSFGADFLAKSQQDYAAAQKALDEDLKKATTPTESKPAFSFAATPATKPAETESKPAFTFAPPAAKPSPSTESKSAFTFAPPSASSSATESKSASAAAPTMSFSADFLAKANSGYQKAQTALEEELKGEKVEEKKSEAKFSFGIPASAPTSTSTSAATPVSGGFGSSAPASKPAGGFSFGTPAKATADSKSELASAPAFSFGAKPAEIKPAGDVKSKEVPEEESKKEESKEATTPVAAPPMSFSADFLAKANKGYAAAQAALEDDLAKATPPPGTPPASAASASPEKPLSFTAATPSPAPKFGITAASSSASLATEVAPSKPTFGSSASSAATTTTGISSGFGSFGFGSSTNSASSGGAGAFGSTSPAAAAASAPVFGASTSTSSQSAPAFGASSAFGAATTSSFGAAPATSAPAFGAAPATSGGFGKSSGFGAAATTSAPAFGAPSAFGAATTTSSPAFGAPSAFGAATTTSTPAFGAPSAFGAATTTSAPAFGAPSAFGAAAAASTPTAFGAAATGASGFAAVASSPSPFGAAATASGGFGAAATQATTGFGAAAAQNSNGFGGFGQSTGGFGAAATQATTGFGAAATQATTGFGAAATQATTGFGAAAAQSSSGFGGGFGQPTASSGFGQPAASSGFGQPAASSGFGQPASPGFGAAAQTSAFGGGFGQPASAGGFGQPSSPSGFGQPQQQSGFGAQNPAFTQMRR</sequence>
<feature type="compositionally biased region" description="Polar residues" evidence="1">
    <location>
        <begin position="1719"/>
        <end position="1743"/>
    </location>
</feature>
<feature type="compositionally biased region" description="Low complexity" evidence="1">
    <location>
        <begin position="554"/>
        <end position="573"/>
    </location>
</feature>
<evidence type="ECO:0000256" key="1">
    <source>
        <dbReference type="SAM" id="MobiDB-lite"/>
    </source>
</evidence>
<dbReference type="SUPFAM" id="SSF117289">
    <property type="entry name" value="Nucleoporin domain"/>
    <property type="match status" value="1"/>
</dbReference>
<dbReference type="KEGG" id="olu:OSTLU_15396"/>
<dbReference type="PANTHER" id="PTHR48125">
    <property type="entry name" value="LP07818P1"/>
    <property type="match status" value="1"/>
</dbReference>
<keyword evidence="3" id="KW-1185">Reference proteome</keyword>
<dbReference type="STRING" id="436017.A4RXE9"/>
<feature type="compositionally biased region" description="Polar residues" evidence="1">
    <location>
        <begin position="479"/>
        <end position="493"/>
    </location>
</feature>
<feature type="compositionally biased region" description="Pro residues" evidence="1">
    <location>
        <begin position="654"/>
        <end position="665"/>
    </location>
</feature>
<feature type="compositionally biased region" description="Low complexity" evidence="1">
    <location>
        <begin position="1136"/>
        <end position="1189"/>
    </location>
</feature>
<evidence type="ECO:0008006" key="4">
    <source>
        <dbReference type="Google" id="ProtNLM"/>
    </source>
</evidence>
<feature type="compositionally biased region" description="Low complexity" evidence="1">
    <location>
        <begin position="1235"/>
        <end position="1253"/>
    </location>
</feature>
<feature type="region of interest" description="Disordered" evidence="1">
    <location>
        <begin position="1120"/>
        <end position="1189"/>
    </location>
</feature>
<feature type="compositionally biased region" description="Low complexity" evidence="1">
    <location>
        <begin position="666"/>
        <end position="676"/>
    </location>
</feature>
<dbReference type="RefSeq" id="XP_001417737.1">
    <property type="nucleotide sequence ID" value="XM_001417700.1"/>
</dbReference>
<dbReference type="OMA" id="KWVKESA"/>
<evidence type="ECO:0000313" key="3">
    <source>
        <dbReference type="Proteomes" id="UP000001568"/>
    </source>
</evidence>
<proteinExistence type="predicted"/>
<reference evidence="2 3" key="1">
    <citation type="journal article" date="2007" name="Proc. Natl. Acad. Sci. U.S.A.">
        <title>The tiny eukaryote Ostreococcus provides genomic insights into the paradox of plankton speciation.</title>
        <authorList>
            <person name="Palenik B."/>
            <person name="Grimwood J."/>
            <person name="Aerts A."/>
            <person name="Rouze P."/>
            <person name="Salamov A."/>
            <person name="Putnam N."/>
            <person name="Dupont C."/>
            <person name="Jorgensen R."/>
            <person name="Derelle E."/>
            <person name="Rombauts S."/>
            <person name="Zhou K."/>
            <person name="Otillar R."/>
            <person name="Merchant S.S."/>
            <person name="Podell S."/>
            <person name="Gaasterland T."/>
            <person name="Napoli C."/>
            <person name="Gendler K."/>
            <person name="Manuell A."/>
            <person name="Tai V."/>
            <person name="Vallon O."/>
            <person name="Piganeau G."/>
            <person name="Jancek S."/>
            <person name="Heijde M."/>
            <person name="Jabbari K."/>
            <person name="Bowler C."/>
            <person name="Lohr M."/>
            <person name="Robbens S."/>
            <person name="Werner G."/>
            <person name="Dubchak I."/>
            <person name="Pazour G.J."/>
            <person name="Ren Q."/>
            <person name="Paulsen I."/>
            <person name="Delwiche C."/>
            <person name="Schmutz J."/>
            <person name="Rokhsar D."/>
            <person name="Van de Peer Y."/>
            <person name="Moreau H."/>
            <person name="Grigoriev I.V."/>
        </authorList>
    </citation>
    <scope>NUCLEOTIDE SEQUENCE [LARGE SCALE GENOMIC DNA]</scope>
    <source>
        <strain evidence="2 3">CCE9901</strain>
    </source>
</reference>
<dbReference type="Gramene" id="ABO96030">
    <property type="protein sequence ID" value="ABO96030"/>
    <property type="gene ID" value="OSTLU_15396"/>
</dbReference>
<dbReference type="PANTHER" id="PTHR48125:SF10">
    <property type="entry name" value="OS12G0136300 PROTEIN"/>
    <property type="match status" value="1"/>
</dbReference>
<dbReference type="eggNOG" id="KOG0845">
    <property type="taxonomic scope" value="Eukaryota"/>
</dbReference>